<feature type="region of interest" description="Disordered" evidence="1">
    <location>
        <begin position="48"/>
        <end position="71"/>
    </location>
</feature>
<reference evidence="2" key="1">
    <citation type="journal article" date="2015" name="Nature">
        <title>Complex archaea that bridge the gap between prokaryotes and eukaryotes.</title>
        <authorList>
            <person name="Spang A."/>
            <person name="Saw J.H."/>
            <person name="Jorgensen S.L."/>
            <person name="Zaremba-Niedzwiedzka K."/>
            <person name="Martijn J."/>
            <person name="Lind A.E."/>
            <person name="van Eijk R."/>
            <person name="Schleper C."/>
            <person name="Guy L."/>
            <person name="Ettema T.J."/>
        </authorList>
    </citation>
    <scope>NUCLEOTIDE SEQUENCE</scope>
</reference>
<evidence type="ECO:0000313" key="2">
    <source>
        <dbReference type="EMBL" id="KKN93708.1"/>
    </source>
</evidence>
<feature type="compositionally biased region" description="Basic residues" evidence="1">
    <location>
        <begin position="56"/>
        <end position="71"/>
    </location>
</feature>
<protein>
    <submittedName>
        <fullName evidence="2">Uncharacterized protein</fullName>
    </submittedName>
</protein>
<dbReference type="EMBL" id="LAZR01000084">
    <property type="protein sequence ID" value="KKN93708.1"/>
    <property type="molecule type" value="Genomic_DNA"/>
</dbReference>
<organism evidence="2">
    <name type="scientific">marine sediment metagenome</name>
    <dbReference type="NCBI Taxonomy" id="412755"/>
    <lineage>
        <taxon>unclassified sequences</taxon>
        <taxon>metagenomes</taxon>
        <taxon>ecological metagenomes</taxon>
    </lineage>
</organism>
<comment type="caution">
    <text evidence="2">The sequence shown here is derived from an EMBL/GenBank/DDBJ whole genome shotgun (WGS) entry which is preliminary data.</text>
</comment>
<name>A0A0F9XNC7_9ZZZZ</name>
<sequence>MDIDVEYNDRTGELEFRVVGEGTEKEARVLSENLKAILGDMLPTSVKIEKMDEKHRHARTKKQKLTRKQRH</sequence>
<evidence type="ECO:0000256" key="1">
    <source>
        <dbReference type="SAM" id="MobiDB-lite"/>
    </source>
</evidence>
<dbReference type="AlphaFoldDB" id="A0A0F9XNC7"/>
<proteinExistence type="predicted"/>
<accession>A0A0F9XNC7</accession>
<gene>
    <name evidence="2" type="ORF">LCGC14_0195410</name>
</gene>